<dbReference type="Proteomes" id="UP001365542">
    <property type="component" value="Unassembled WGS sequence"/>
</dbReference>
<gene>
    <name evidence="2" type="ORF">TWF694_000452</name>
</gene>
<feature type="region of interest" description="Disordered" evidence="1">
    <location>
        <begin position="284"/>
        <end position="319"/>
    </location>
</feature>
<evidence type="ECO:0000313" key="3">
    <source>
        <dbReference type="Proteomes" id="UP001365542"/>
    </source>
</evidence>
<evidence type="ECO:0000313" key="2">
    <source>
        <dbReference type="EMBL" id="KAK6543718.1"/>
    </source>
</evidence>
<accession>A0AAV9XNZ4</accession>
<proteinExistence type="predicted"/>
<name>A0AAV9XNZ4_9PEZI</name>
<feature type="compositionally biased region" description="Low complexity" evidence="1">
    <location>
        <begin position="287"/>
        <end position="298"/>
    </location>
</feature>
<organism evidence="2 3">
    <name type="scientific">Orbilia ellipsospora</name>
    <dbReference type="NCBI Taxonomy" id="2528407"/>
    <lineage>
        <taxon>Eukaryota</taxon>
        <taxon>Fungi</taxon>
        <taxon>Dikarya</taxon>
        <taxon>Ascomycota</taxon>
        <taxon>Pezizomycotina</taxon>
        <taxon>Orbiliomycetes</taxon>
        <taxon>Orbiliales</taxon>
        <taxon>Orbiliaceae</taxon>
        <taxon>Orbilia</taxon>
    </lineage>
</organism>
<reference evidence="2 3" key="1">
    <citation type="submission" date="2019-10" db="EMBL/GenBank/DDBJ databases">
        <authorList>
            <person name="Palmer J.M."/>
        </authorList>
    </citation>
    <scope>NUCLEOTIDE SEQUENCE [LARGE SCALE GENOMIC DNA]</scope>
    <source>
        <strain evidence="2 3">TWF694</strain>
    </source>
</reference>
<dbReference type="AlphaFoldDB" id="A0AAV9XNZ4"/>
<comment type="caution">
    <text evidence="2">The sequence shown here is derived from an EMBL/GenBank/DDBJ whole genome shotgun (WGS) entry which is preliminary data.</text>
</comment>
<protein>
    <submittedName>
        <fullName evidence="2">Uncharacterized protein</fullName>
    </submittedName>
</protein>
<evidence type="ECO:0000256" key="1">
    <source>
        <dbReference type="SAM" id="MobiDB-lite"/>
    </source>
</evidence>
<sequence>MANPYHYRASSIPYHPPLYNLNDPFSPVQLAQTQERAQEESPSMSQAITPFRYQPKNICRPPKTRKLLPHVASLIFKSMRFSGSNKIDRLSRLDPRKHGPIILNVDSHSDAFNIKFSHKGVSFRFKLPADRMMIYNFETRQEHLILYFEGDPAEHVKFEYLHYTPDMGKNPQYLPMSQAVDDNKVSTFFNKFSLDETFLQTGLLSFYDCKHLDWFDRFWALLMKEVMIPVALIDFDREDRVVRDIRSRLGVTDPKILDAEIAHRRGRLWSSNVDYDIDEEEDEWIHSQNTSTNQGTSSEGFSFQPSQDEDDDGIDTVVY</sequence>
<feature type="compositionally biased region" description="Acidic residues" evidence="1">
    <location>
        <begin position="307"/>
        <end position="319"/>
    </location>
</feature>
<keyword evidence="3" id="KW-1185">Reference proteome</keyword>
<dbReference type="EMBL" id="JAVHJO010000001">
    <property type="protein sequence ID" value="KAK6543718.1"/>
    <property type="molecule type" value="Genomic_DNA"/>
</dbReference>